<accession>A0A2P6N8X5</accession>
<dbReference type="EMBL" id="MDYQ01000150">
    <property type="protein sequence ID" value="PRP80403.1"/>
    <property type="molecule type" value="Genomic_DNA"/>
</dbReference>
<gene>
    <name evidence="2" type="ORF">PROFUN_11949</name>
</gene>
<evidence type="ECO:0000313" key="3">
    <source>
        <dbReference type="Proteomes" id="UP000241769"/>
    </source>
</evidence>
<feature type="compositionally biased region" description="Basic and acidic residues" evidence="1">
    <location>
        <begin position="39"/>
        <end position="74"/>
    </location>
</feature>
<evidence type="ECO:0000313" key="2">
    <source>
        <dbReference type="EMBL" id="PRP80403.1"/>
    </source>
</evidence>
<comment type="caution">
    <text evidence="2">The sequence shown here is derived from an EMBL/GenBank/DDBJ whole genome shotgun (WGS) entry which is preliminary data.</text>
</comment>
<reference evidence="2 3" key="1">
    <citation type="journal article" date="2018" name="Genome Biol. Evol.">
        <title>Multiple Roots of Fruiting Body Formation in Amoebozoa.</title>
        <authorList>
            <person name="Hillmann F."/>
            <person name="Forbes G."/>
            <person name="Novohradska S."/>
            <person name="Ferling I."/>
            <person name="Riege K."/>
            <person name="Groth M."/>
            <person name="Westermann M."/>
            <person name="Marz M."/>
            <person name="Spaller T."/>
            <person name="Winckler T."/>
            <person name="Schaap P."/>
            <person name="Glockner G."/>
        </authorList>
    </citation>
    <scope>NUCLEOTIDE SEQUENCE [LARGE SCALE GENOMIC DNA]</scope>
    <source>
        <strain evidence="2 3">Jena</strain>
    </source>
</reference>
<feature type="region of interest" description="Disordered" evidence="1">
    <location>
        <begin position="1"/>
        <end position="74"/>
    </location>
</feature>
<dbReference type="Proteomes" id="UP000241769">
    <property type="component" value="Unassembled WGS sequence"/>
</dbReference>
<name>A0A2P6N8X5_9EUKA</name>
<sequence>MTLMAHSFVPSNFCRSPHPRQHHPLPTMSEETNNPMDNLDDHKQFTPDEETRRDMERAKAELEPQLEAHPKEKTAPGFIGMEAIREVGATAYAFGKKMVGQDS</sequence>
<proteinExistence type="predicted"/>
<protein>
    <submittedName>
        <fullName evidence="2">Uncharacterized protein</fullName>
    </submittedName>
</protein>
<keyword evidence="3" id="KW-1185">Reference proteome</keyword>
<organism evidence="2 3">
    <name type="scientific">Planoprotostelium fungivorum</name>
    <dbReference type="NCBI Taxonomy" id="1890364"/>
    <lineage>
        <taxon>Eukaryota</taxon>
        <taxon>Amoebozoa</taxon>
        <taxon>Evosea</taxon>
        <taxon>Variosea</taxon>
        <taxon>Cavosteliida</taxon>
        <taxon>Cavosteliaceae</taxon>
        <taxon>Planoprotostelium</taxon>
    </lineage>
</organism>
<dbReference type="AlphaFoldDB" id="A0A2P6N8X5"/>
<evidence type="ECO:0000256" key="1">
    <source>
        <dbReference type="SAM" id="MobiDB-lite"/>
    </source>
</evidence>
<dbReference type="InParanoid" id="A0A2P6N8X5"/>